<dbReference type="CDD" id="cd03801">
    <property type="entry name" value="GT4_PimA-like"/>
    <property type="match status" value="1"/>
</dbReference>
<evidence type="ECO:0000259" key="2">
    <source>
        <dbReference type="Pfam" id="PF13439"/>
    </source>
</evidence>
<evidence type="ECO:0000259" key="1">
    <source>
        <dbReference type="Pfam" id="PF00534"/>
    </source>
</evidence>
<reference evidence="3" key="1">
    <citation type="submission" date="2021-01" db="EMBL/GenBank/DDBJ databases">
        <title>Active Sulfur Cycling in an Early Earth Analoge.</title>
        <authorList>
            <person name="Hahn C.R."/>
            <person name="Youssef N.H."/>
            <person name="Elshahed M."/>
        </authorList>
    </citation>
    <scope>NUCLEOTIDE SEQUENCE</scope>
    <source>
        <strain evidence="3">Zod_Metabat.1151</strain>
    </source>
</reference>
<dbReference type="PANTHER" id="PTHR12526:SF627">
    <property type="entry name" value="D-RHAMNOSYLTRANSFERASE WBPZ"/>
    <property type="match status" value="1"/>
</dbReference>
<dbReference type="SUPFAM" id="SSF53756">
    <property type="entry name" value="UDP-Glycosyltransferase/glycogen phosphorylase"/>
    <property type="match status" value="1"/>
</dbReference>
<proteinExistence type="predicted"/>
<dbReference type="PANTHER" id="PTHR12526">
    <property type="entry name" value="GLYCOSYLTRANSFERASE"/>
    <property type="match status" value="1"/>
</dbReference>
<dbReference type="Gene3D" id="3.40.50.2000">
    <property type="entry name" value="Glycogen Phosphorylase B"/>
    <property type="match status" value="2"/>
</dbReference>
<dbReference type="InterPro" id="IPR001296">
    <property type="entry name" value="Glyco_trans_1"/>
</dbReference>
<dbReference type="Pfam" id="PF00534">
    <property type="entry name" value="Glycos_transf_1"/>
    <property type="match status" value="1"/>
</dbReference>
<dbReference type="Pfam" id="PF13439">
    <property type="entry name" value="Glyco_transf_4"/>
    <property type="match status" value="1"/>
</dbReference>
<accession>A0A938YP35</accession>
<evidence type="ECO:0000313" key="3">
    <source>
        <dbReference type="EMBL" id="MBN2067703.1"/>
    </source>
</evidence>
<gene>
    <name evidence="3" type="ORF">JW744_04505</name>
</gene>
<feature type="domain" description="Glycosyl transferase family 1" evidence="1">
    <location>
        <begin position="182"/>
        <end position="344"/>
    </location>
</feature>
<sequence length="380" mass="43430">MRIAQLSNHYAPCKGGIEGFVQALAELLNKRGIYCTELCLNKCWESEEILKGEEKINNVVVKRMPFLNLRWLKIPRGLLGKIKGFDLVHVHSPGFFIDWLAITKPLHGKKLIVSTHGGIFHSNEIKLLKRLYFRVWWGLMFKAVDFVVCDSQHDFELFRKIAKKGRIKVIENAVPVEKYLALGKKKTKNSFLFVGRLSRNKRIDLMAEVFAKVSEKEKNFKVSVIGRDFEGLSPKLKARVRELGLEKNFAFEGEVPEKRLMQAYGESEFFISTSAYEGFGISAIEGMAAGAIPLLSDIATFNTFVKHGKNGMIIDFAEKEKAAESILKAMQMPEREKQGMRKNGAEKAKEFSWQRKIDEYTEVYRQVLGKRQAIGKWVDT</sequence>
<protein>
    <submittedName>
        <fullName evidence="3">Glycosyltransferase family 4 protein</fullName>
    </submittedName>
</protein>
<dbReference type="GO" id="GO:0016757">
    <property type="term" value="F:glycosyltransferase activity"/>
    <property type="evidence" value="ECO:0007669"/>
    <property type="project" value="InterPro"/>
</dbReference>
<dbReference type="AlphaFoldDB" id="A0A938YP35"/>
<organism evidence="3 4">
    <name type="scientific">Candidatus Iainarchaeum sp</name>
    <dbReference type="NCBI Taxonomy" id="3101447"/>
    <lineage>
        <taxon>Archaea</taxon>
        <taxon>Candidatus Iainarchaeota</taxon>
        <taxon>Candidatus Iainarchaeia</taxon>
        <taxon>Candidatus Iainarchaeales</taxon>
        <taxon>Candidatus Iainarchaeaceae</taxon>
        <taxon>Candidatus Iainarchaeum</taxon>
    </lineage>
</organism>
<dbReference type="InterPro" id="IPR028098">
    <property type="entry name" value="Glyco_trans_4-like_N"/>
</dbReference>
<name>A0A938YP35_9ARCH</name>
<dbReference type="EMBL" id="JAFGDB010000076">
    <property type="protein sequence ID" value="MBN2067703.1"/>
    <property type="molecule type" value="Genomic_DNA"/>
</dbReference>
<dbReference type="Proteomes" id="UP000809243">
    <property type="component" value="Unassembled WGS sequence"/>
</dbReference>
<feature type="domain" description="Glycosyltransferase subfamily 4-like N-terminal" evidence="2">
    <location>
        <begin position="15"/>
        <end position="177"/>
    </location>
</feature>
<evidence type="ECO:0000313" key="4">
    <source>
        <dbReference type="Proteomes" id="UP000809243"/>
    </source>
</evidence>
<comment type="caution">
    <text evidence="3">The sequence shown here is derived from an EMBL/GenBank/DDBJ whole genome shotgun (WGS) entry which is preliminary data.</text>
</comment>